<evidence type="ECO:0008006" key="4">
    <source>
        <dbReference type="Google" id="ProtNLM"/>
    </source>
</evidence>
<evidence type="ECO:0000313" key="3">
    <source>
        <dbReference type="Proteomes" id="UP000179129"/>
    </source>
</evidence>
<dbReference type="Pfam" id="PF07676">
    <property type="entry name" value="PD40"/>
    <property type="match status" value="2"/>
</dbReference>
<dbReference type="AlphaFoldDB" id="A0A1F5YN03"/>
<dbReference type="Gene3D" id="2.120.10.30">
    <property type="entry name" value="TolB, C-terminal domain"/>
    <property type="match status" value="2"/>
</dbReference>
<comment type="caution">
    <text evidence="2">The sequence shown here is derived from an EMBL/GenBank/DDBJ whole genome shotgun (WGS) entry which is preliminary data.</text>
</comment>
<evidence type="ECO:0000256" key="1">
    <source>
        <dbReference type="ARBA" id="ARBA00009820"/>
    </source>
</evidence>
<dbReference type="STRING" id="1817867.A3F83_11015"/>
<organism evidence="2 3">
    <name type="scientific">Candidatus Glassbacteria bacterium RIFCSPLOWO2_12_FULL_58_11</name>
    <dbReference type="NCBI Taxonomy" id="1817867"/>
    <lineage>
        <taxon>Bacteria</taxon>
        <taxon>Candidatus Glassiibacteriota</taxon>
    </lineage>
</organism>
<dbReference type="Proteomes" id="UP000179129">
    <property type="component" value="Unassembled WGS sequence"/>
</dbReference>
<dbReference type="InterPro" id="IPR011042">
    <property type="entry name" value="6-blade_b-propeller_TolB-like"/>
</dbReference>
<accession>A0A1F5YN03</accession>
<protein>
    <recommendedName>
        <fullName evidence="4">Bacterial surface antigen (D15) domain-containing protein</fullName>
    </recommendedName>
</protein>
<dbReference type="SUPFAM" id="SSF82171">
    <property type="entry name" value="DPP6 N-terminal domain-like"/>
    <property type="match status" value="1"/>
</dbReference>
<dbReference type="PANTHER" id="PTHR36842">
    <property type="entry name" value="PROTEIN TOLB HOMOLOG"/>
    <property type="match status" value="1"/>
</dbReference>
<sequence length="959" mass="110995">MVLTDFRRSLACRPLQTGAALFAALWLFAYQSLPAQEVGFGQNKVHYSDFNWRILAGEHIDLYYYPEEEEIAFLALKEAEDAYQKLSFRFNHHVFRRVPLIIFSAHQYFQQTNTTEGFIPEGVGGFTEFLKGRVVLPFNGSFEDFRHVLWHEMVHVFQISKAAQSYRVRPRGQKARFPLWWTEGLAEYLSTEWNTQADMYVRDLVLNDRVPPIESLDIYSGGGIIYKLGESIHRQLGERYGDEALVRIYENIWQFSNFEDLFEYVYGIKFKEFGKVWQHELKKKYYPDYVSKDELEISNAIQVATKSWANMHPAVYTSPRSGKQRVAFMTARTGYLDIYSVLLAKGEKDRKKHVRGGRSAEFESFHPFQTRMDVSSKGTLLFASKFHEKDALFLWNLDRNKKVGRYSFKGLVGISSPSWGPDEKTLVFSGLSVAGFSDIYLFDRQSEELTRLTSDRYGDDYPDYSPDGRYVVFSSDRTVYGEKGYQNLFLYDMESQQIKYLTLGRWNDSQPRFNQDGTKVAFVSDRNGLPNIYLIDLEGSGTQLTNFYNGMYGFDWSRADSGFCFTALNASTLGIYYLTMPDSAVDSISLNRETLVTQWEWEDYKEHVEKREARTEPYKRDFTLDFAYAQVGYAPSPYYGGAFGQALLMFSDIMSDELIFVAAGNSATSTADFWNSFNGAVTYYNRKQRVNYGYGAFRFAGRFVDFIRDELFYERDHGVYGMISYPLSTYYRIETGMAFLKSYREDFFLDLVRNSYLVNNSISLIKDTSIYLPTGPIDGERWNLGLALTTDLSKGRTDNISMLLDMRKYFRLTTYSAYAVRLQGRYSGGKIPFRYIMGGSWTLRGYPRWSIIGSRSVLFNQELRFPLYHRLDLWMGFGRIPLPGLEGALFLDMGNAWEKQTSYPGLLGSTGISFRMSLGGPLVLRLDRSRRINWLHNVNGLKPSLGNKYYTSFFFGYDY</sequence>
<dbReference type="EMBL" id="MFIX01000206">
    <property type="protein sequence ID" value="OGG01578.1"/>
    <property type="molecule type" value="Genomic_DNA"/>
</dbReference>
<name>A0A1F5YN03_9BACT</name>
<proteinExistence type="inferred from homology"/>
<gene>
    <name evidence="2" type="ORF">A3F83_11015</name>
</gene>
<comment type="similarity">
    <text evidence="1">Belongs to the TolB family.</text>
</comment>
<dbReference type="InterPro" id="IPR011659">
    <property type="entry name" value="WD40"/>
</dbReference>
<evidence type="ECO:0000313" key="2">
    <source>
        <dbReference type="EMBL" id="OGG01578.1"/>
    </source>
</evidence>
<reference evidence="2 3" key="1">
    <citation type="journal article" date="2016" name="Nat. Commun.">
        <title>Thousands of microbial genomes shed light on interconnected biogeochemical processes in an aquifer system.</title>
        <authorList>
            <person name="Anantharaman K."/>
            <person name="Brown C.T."/>
            <person name="Hug L.A."/>
            <person name="Sharon I."/>
            <person name="Castelle C.J."/>
            <person name="Probst A.J."/>
            <person name="Thomas B.C."/>
            <person name="Singh A."/>
            <person name="Wilkins M.J."/>
            <person name="Karaoz U."/>
            <person name="Brodie E.L."/>
            <person name="Williams K.H."/>
            <person name="Hubbard S.S."/>
            <person name="Banfield J.F."/>
        </authorList>
    </citation>
    <scope>NUCLEOTIDE SEQUENCE [LARGE SCALE GENOMIC DNA]</scope>
</reference>